<dbReference type="EnsemblBacteria" id="AAT84053">
    <property type="protein sequence ID" value="AAT84053"/>
    <property type="gene ID" value="PPA2373"/>
</dbReference>
<evidence type="ECO:0000313" key="2">
    <source>
        <dbReference type="EMBL" id="AAT84053.1"/>
    </source>
</evidence>
<organism evidence="2 3">
    <name type="scientific">Cutibacterium acnes (strain DSM 16379 / KPA171202)</name>
    <name type="common">Propionibacterium acnes</name>
    <dbReference type="NCBI Taxonomy" id="267747"/>
    <lineage>
        <taxon>Bacteria</taxon>
        <taxon>Bacillati</taxon>
        <taxon>Actinomycetota</taxon>
        <taxon>Actinomycetes</taxon>
        <taxon>Propionibacteriales</taxon>
        <taxon>Propionibacteriaceae</taxon>
        <taxon>Cutibacterium</taxon>
    </lineage>
</organism>
<protein>
    <submittedName>
        <fullName evidence="2">Uncharacterized protein</fullName>
    </submittedName>
</protein>
<name>Q6A5B0_CUTAK</name>
<dbReference type="Proteomes" id="UP000000603">
    <property type="component" value="Chromosome"/>
</dbReference>
<feature type="region of interest" description="Disordered" evidence="1">
    <location>
        <begin position="1"/>
        <end position="34"/>
    </location>
</feature>
<evidence type="ECO:0000256" key="1">
    <source>
        <dbReference type="SAM" id="MobiDB-lite"/>
    </source>
</evidence>
<reference evidence="2 3" key="1">
    <citation type="journal article" date="2004" name="Science">
        <title>The complete genome sequence of Propionibacterium acnes, a commensal of human skin.</title>
        <authorList>
            <person name="Bruggemann H."/>
            <person name="Henne A."/>
            <person name="Hoster F."/>
            <person name="Liesegang H."/>
            <person name="Wiezer A."/>
            <person name="Strittmatter A."/>
            <person name="Hujer S."/>
            <person name="Durre P."/>
            <person name="Gottschalk G."/>
        </authorList>
    </citation>
    <scope>NUCLEOTIDE SEQUENCE [LARGE SCALE GENOMIC DNA]</scope>
    <source>
        <strain evidence="3">DSM 16379 / KPA171202</strain>
    </source>
</reference>
<dbReference type="HOGENOM" id="CLU_130945_0_0_11"/>
<dbReference type="KEGG" id="pac:PPA2373"/>
<dbReference type="AlphaFoldDB" id="Q6A5B0"/>
<accession>Q6A5B0</accession>
<gene>
    <name evidence="2" type="ordered locus">PPA2373</name>
</gene>
<feature type="compositionally biased region" description="Polar residues" evidence="1">
    <location>
        <begin position="1"/>
        <end position="22"/>
    </location>
</feature>
<sequence length="128" mass="14322">MPSSSLNHANPKNIRTQDTECGSTGGDMTLDKRGQTQSIDLGIIASSRKYRPPSRYHRYSTSCTHGNFSNVVLRRDSIDLATWLRTGFAFSRSQQRCPSNMSEEDSTSSLAQLDHDDILRIALGDYLH</sequence>
<evidence type="ECO:0000313" key="3">
    <source>
        <dbReference type="Proteomes" id="UP000000603"/>
    </source>
</evidence>
<dbReference type="EMBL" id="AE017283">
    <property type="protein sequence ID" value="AAT84053.1"/>
    <property type="molecule type" value="Genomic_DNA"/>
</dbReference>
<proteinExistence type="predicted"/>